<keyword evidence="2" id="KW-0813">Transport</keyword>
<sequence>MRRILVWEGSPVDPIGGILGAVVFGAVLQKARVGSGAHVLEFALSIGVGLADGIVGAGLLWLLMRRLRPGEVLPSLAQLAIVITVLAACDIARDDAGLLAAIIMGLAVVNLKIFDLPERRRISELLVQLIIGLLFISISATITPQPVAEVALPALGLVAALVLLVRPLLAYLSTRGTGLTTGEWCFIGWMDPCGIVAAATASTFSTQLATQGIGGASKILPVTFLVIVATATLYGLTATPVARRLHVVQAPDQNAHPPG</sequence>
<dbReference type="AlphaFoldDB" id="A0A931DQ16"/>
<evidence type="ECO:0000313" key="7">
    <source>
        <dbReference type="Proteomes" id="UP000614047"/>
    </source>
</evidence>
<feature type="transmembrane region" description="Helical" evidence="5">
    <location>
        <begin position="42"/>
        <end position="63"/>
    </location>
</feature>
<feature type="transmembrane region" description="Helical" evidence="5">
    <location>
        <begin position="75"/>
        <end position="92"/>
    </location>
</feature>
<feature type="transmembrane region" description="Helical" evidence="5">
    <location>
        <begin position="126"/>
        <end position="144"/>
    </location>
</feature>
<evidence type="ECO:0000256" key="3">
    <source>
        <dbReference type="ARBA" id="ARBA00022449"/>
    </source>
</evidence>
<dbReference type="GO" id="GO:0005886">
    <property type="term" value="C:plasma membrane"/>
    <property type="evidence" value="ECO:0007669"/>
    <property type="project" value="UniProtKB-SubCell"/>
</dbReference>
<feature type="transmembrane region" description="Helical" evidence="5">
    <location>
        <begin position="98"/>
        <end position="114"/>
    </location>
</feature>
<evidence type="ECO:0000256" key="2">
    <source>
        <dbReference type="ARBA" id="ARBA00022448"/>
    </source>
</evidence>
<dbReference type="GO" id="GO:0015297">
    <property type="term" value="F:antiporter activity"/>
    <property type="evidence" value="ECO:0007669"/>
    <property type="project" value="UniProtKB-KW"/>
</dbReference>
<evidence type="ECO:0000256" key="5">
    <source>
        <dbReference type="SAM" id="Phobius"/>
    </source>
</evidence>
<reference evidence="6" key="1">
    <citation type="submission" date="2020-11" db="EMBL/GenBank/DDBJ databases">
        <title>Sequencing the genomes of 1000 actinobacteria strains.</title>
        <authorList>
            <person name="Klenk H.-P."/>
        </authorList>
    </citation>
    <scope>NUCLEOTIDE SEQUENCE</scope>
    <source>
        <strain evidence="6">DSM 43175</strain>
    </source>
</reference>
<evidence type="ECO:0000256" key="1">
    <source>
        <dbReference type="ARBA" id="ARBA00004651"/>
    </source>
</evidence>
<feature type="transmembrane region" description="Helical" evidence="5">
    <location>
        <begin position="184"/>
        <end position="204"/>
    </location>
</feature>
<feature type="transmembrane region" description="Helical" evidence="5">
    <location>
        <begin position="150"/>
        <end position="172"/>
    </location>
</feature>
<keyword evidence="5" id="KW-1133">Transmembrane helix</keyword>
<protein>
    <submittedName>
        <fullName evidence="6">NhaP-type Na+/H+ or K+/H+ antiporter</fullName>
    </submittedName>
</protein>
<organism evidence="6 7">
    <name type="scientific">Actinomadura viridis</name>
    <dbReference type="NCBI Taxonomy" id="58110"/>
    <lineage>
        <taxon>Bacteria</taxon>
        <taxon>Bacillati</taxon>
        <taxon>Actinomycetota</taxon>
        <taxon>Actinomycetes</taxon>
        <taxon>Streptosporangiales</taxon>
        <taxon>Thermomonosporaceae</taxon>
        <taxon>Actinomadura</taxon>
    </lineage>
</organism>
<proteinExistence type="predicted"/>
<dbReference type="EMBL" id="JADOUA010000001">
    <property type="protein sequence ID" value="MBG6092623.1"/>
    <property type="molecule type" value="Genomic_DNA"/>
</dbReference>
<evidence type="ECO:0000256" key="4">
    <source>
        <dbReference type="ARBA" id="ARBA00023065"/>
    </source>
</evidence>
<keyword evidence="3" id="KW-0050">Antiport</keyword>
<name>A0A931DQ16_9ACTN</name>
<dbReference type="PANTHER" id="PTHR32507:SF0">
    <property type="entry name" value="NA(+)_H(+) ANTIPORTER 2-RELATED"/>
    <property type="match status" value="1"/>
</dbReference>
<gene>
    <name evidence="6" type="ORF">IW256_006736</name>
</gene>
<keyword evidence="5" id="KW-0812">Transmembrane</keyword>
<keyword evidence="5" id="KW-0472">Membrane</keyword>
<keyword evidence="4" id="KW-0406">Ion transport</keyword>
<comment type="subcellular location">
    <subcellularLocation>
        <location evidence="1">Cell membrane</location>
        <topology evidence="1">Multi-pass membrane protein</topology>
    </subcellularLocation>
</comment>
<dbReference type="Proteomes" id="UP000614047">
    <property type="component" value="Unassembled WGS sequence"/>
</dbReference>
<feature type="transmembrane region" description="Helical" evidence="5">
    <location>
        <begin position="216"/>
        <end position="236"/>
    </location>
</feature>
<dbReference type="GO" id="GO:0006811">
    <property type="term" value="P:monoatomic ion transport"/>
    <property type="evidence" value="ECO:0007669"/>
    <property type="project" value="UniProtKB-KW"/>
</dbReference>
<dbReference type="RefSeq" id="WP_231404042.1">
    <property type="nucleotide sequence ID" value="NZ_BAABES010000009.1"/>
</dbReference>
<dbReference type="PANTHER" id="PTHR32507">
    <property type="entry name" value="NA(+)/H(+) ANTIPORTER 1"/>
    <property type="match status" value="1"/>
</dbReference>
<comment type="caution">
    <text evidence="6">The sequence shown here is derived from an EMBL/GenBank/DDBJ whole genome shotgun (WGS) entry which is preliminary data.</text>
</comment>
<feature type="transmembrane region" description="Helical" evidence="5">
    <location>
        <begin position="12"/>
        <end position="30"/>
    </location>
</feature>
<accession>A0A931DQ16</accession>
<keyword evidence="7" id="KW-1185">Reference proteome</keyword>
<evidence type="ECO:0000313" key="6">
    <source>
        <dbReference type="EMBL" id="MBG6092623.1"/>
    </source>
</evidence>